<protein>
    <submittedName>
        <fullName evidence="1">Uncharacterized protein</fullName>
    </submittedName>
</protein>
<proteinExistence type="predicted"/>
<name>A0AAE1B143_9GAST</name>
<dbReference type="EMBL" id="JAWDGP010000750">
    <property type="protein sequence ID" value="KAK3797628.1"/>
    <property type="molecule type" value="Genomic_DNA"/>
</dbReference>
<gene>
    <name evidence="1" type="ORF">RRG08_054654</name>
</gene>
<reference evidence="1" key="1">
    <citation type="journal article" date="2023" name="G3 (Bethesda)">
        <title>A reference genome for the long-term kleptoplast-retaining sea slug Elysia crispata morphotype clarki.</title>
        <authorList>
            <person name="Eastman K.E."/>
            <person name="Pendleton A.L."/>
            <person name="Shaikh M.A."/>
            <person name="Suttiyut T."/>
            <person name="Ogas R."/>
            <person name="Tomko P."/>
            <person name="Gavelis G."/>
            <person name="Widhalm J.R."/>
            <person name="Wisecaver J.H."/>
        </authorList>
    </citation>
    <scope>NUCLEOTIDE SEQUENCE</scope>
    <source>
        <strain evidence="1">ECLA1</strain>
    </source>
</reference>
<organism evidence="1 2">
    <name type="scientific">Elysia crispata</name>
    <name type="common">lettuce slug</name>
    <dbReference type="NCBI Taxonomy" id="231223"/>
    <lineage>
        <taxon>Eukaryota</taxon>
        <taxon>Metazoa</taxon>
        <taxon>Spiralia</taxon>
        <taxon>Lophotrochozoa</taxon>
        <taxon>Mollusca</taxon>
        <taxon>Gastropoda</taxon>
        <taxon>Heterobranchia</taxon>
        <taxon>Euthyneura</taxon>
        <taxon>Panpulmonata</taxon>
        <taxon>Sacoglossa</taxon>
        <taxon>Placobranchoidea</taxon>
        <taxon>Plakobranchidae</taxon>
        <taxon>Elysia</taxon>
    </lineage>
</organism>
<dbReference type="AlphaFoldDB" id="A0AAE1B143"/>
<dbReference type="Proteomes" id="UP001283361">
    <property type="component" value="Unassembled WGS sequence"/>
</dbReference>
<keyword evidence="2" id="KW-1185">Reference proteome</keyword>
<sequence length="129" mass="14356">MAPLRISFLIRSVCDLLPSNANLVLWGKKEDPTFPLCQGRQTTEHVLSSCKIALSQGRYTWWHNRVLQELAAMISTEKGETTLPKTNALIFTTDGGAKSWHGRSVKTTNQIKCLLDGCDDWDVSADHLG</sequence>
<comment type="caution">
    <text evidence="1">The sequence shown here is derived from an EMBL/GenBank/DDBJ whole genome shotgun (WGS) entry which is preliminary data.</text>
</comment>
<accession>A0AAE1B143</accession>
<evidence type="ECO:0000313" key="1">
    <source>
        <dbReference type="EMBL" id="KAK3797628.1"/>
    </source>
</evidence>
<evidence type="ECO:0000313" key="2">
    <source>
        <dbReference type="Proteomes" id="UP001283361"/>
    </source>
</evidence>